<organism evidence="3 4">
    <name type="scientific">Actinokineospora auranticolor</name>
    <dbReference type="NCBI Taxonomy" id="155976"/>
    <lineage>
        <taxon>Bacteria</taxon>
        <taxon>Bacillati</taxon>
        <taxon>Actinomycetota</taxon>
        <taxon>Actinomycetes</taxon>
        <taxon>Pseudonocardiales</taxon>
        <taxon>Pseudonocardiaceae</taxon>
        <taxon>Actinokineospora</taxon>
    </lineage>
</organism>
<keyword evidence="4" id="KW-1185">Reference proteome</keyword>
<accession>A0A2S6GQ14</accession>
<dbReference type="RefSeq" id="WP_245931345.1">
    <property type="nucleotide sequence ID" value="NZ_CP154825.1"/>
</dbReference>
<dbReference type="Proteomes" id="UP000239203">
    <property type="component" value="Unassembled WGS sequence"/>
</dbReference>
<evidence type="ECO:0000256" key="2">
    <source>
        <dbReference type="SAM" id="Phobius"/>
    </source>
</evidence>
<evidence type="ECO:0000313" key="4">
    <source>
        <dbReference type="Proteomes" id="UP000239203"/>
    </source>
</evidence>
<proteinExistence type="predicted"/>
<feature type="transmembrane region" description="Helical" evidence="2">
    <location>
        <begin position="90"/>
        <end position="112"/>
    </location>
</feature>
<feature type="transmembrane region" description="Helical" evidence="2">
    <location>
        <begin position="117"/>
        <end position="134"/>
    </location>
</feature>
<name>A0A2S6GQ14_9PSEU</name>
<reference evidence="3 4" key="1">
    <citation type="submission" date="2018-02" db="EMBL/GenBank/DDBJ databases">
        <title>Genomic Encyclopedia of Archaeal and Bacterial Type Strains, Phase II (KMG-II): from individual species to whole genera.</title>
        <authorList>
            <person name="Goeker M."/>
        </authorList>
    </citation>
    <scope>NUCLEOTIDE SEQUENCE [LARGE SCALE GENOMIC DNA]</scope>
    <source>
        <strain evidence="3 4">YU 961-1</strain>
    </source>
</reference>
<feature type="region of interest" description="Disordered" evidence="1">
    <location>
        <begin position="1"/>
        <end position="26"/>
    </location>
</feature>
<evidence type="ECO:0000313" key="3">
    <source>
        <dbReference type="EMBL" id="PPK67253.1"/>
    </source>
</evidence>
<protein>
    <submittedName>
        <fullName evidence="3">Thiosulfate dehydrogenase [quinone] large subunit</fullName>
    </submittedName>
</protein>
<evidence type="ECO:0000256" key="1">
    <source>
        <dbReference type="SAM" id="MobiDB-lite"/>
    </source>
</evidence>
<sequence>MTTRSHARPDSPAPTSEPVHEAHPPHRGTRVLAVTRLLMAGIFLWAFVDKTFGLGYATPSGKGWIDGGSPTRGFLSGLDHGPFADTMRSWAGNAFADWLFMVGLLGIGLALLLGIGLRVAAVSGTVVLGLMWIAEWPLARFTDSGAPTHSTNPLIDYHVVEAAVLIVLAVVAAGDRWGLGRWWADLTPVRRNPWLR</sequence>
<feature type="transmembrane region" description="Helical" evidence="2">
    <location>
        <begin position="154"/>
        <end position="173"/>
    </location>
</feature>
<comment type="caution">
    <text evidence="3">The sequence shown here is derived from an EMBL/GenBank/DDBJ whole genome shotgun (WGS) entry which is preliminary data.</text>
</comment>
<dbReference type="EMBL" id="PTIX01000008">
    <property type="protein sequence ID" value="PPK67253.1"/>
    <property type="molecule type" value="Genomic_DNA"/>
</dbReference>
<feature type="transmembrane region" description="Helical" evidence="2">
    <location>
        <begin position="31"/>
        <end position="48"/>
    </location>
</feature>
<keyword evidence="2" id="KW-0812">Transmembrane</keyword>
<gene>
    <name evidence="3" type="ORF">CLV40_108252</name>
</gene>
<keyword evidence="2" id="KW-0472">Membrane</keyword>
<keyword evidence="2" id="KW-1133">Transmembrane helix</keyword>
<dbReference type="AlphaFoldDB" id="A0A2S6GQ14"/>